<dbReference type="Proteomes" id="UP000000311">
    <property type="component" value="Unassembled WGS sequence"/>
</dbReference>
<reference evidence="1 2" key="1">
    <citation type="journal article" date="2010" name="Science">
        <title>Genomic comparison of the ants Camponotus floridanus and Harpegnathos saltator.</title>
        <authorList>
            <person name="Bonasio R."/>
            <person name="Zhang G."/>
            <person name="Ye C."/>
            <person name="Mutti N.S."/>
            <person name="Fang X."/>
            <person name="Qin N."/>
            <person name="Donahue G."/>
            <person name="Yang P."/>
            <person name="Li Q."/>
            <person name="Li C."/>
            <person name="Zhang P."/>
            <person name="Huang Z."/>
            <person name="Berger S.L."/>
            <person name="Reinberg D."/>
            <person name="Wang J."/>
            <person name="Liebig J."/>
        </authorList>
    </citation>
    <scope>NUCLEOTIDE SEQUENCE [LARGE SCALE GENOMIC DNA]</scope>
    <source>
        <strain evidence="2">C129</strain>
    </source>
</reference>
<accession>E2A1I1</accession>
<evidence type="ECO:0000313" key="1">
    <source>
        <dbReference type="EMBL" id="EFN72654.1"/>
    </source>
</evidence>
<keyword evidence="2" id="KW-1185">Reference proteome</keyword>
<dbReference type="EMBL" id="GL435766">
    <property type="protein sequence ID" value="EFN72654.1"/>
    <property type="molecule type" value="Genomic_DNA"/>
</dbReference>
<gene>
    <name evidence="1" type="ORF">EAG_06838</name>
</gene>
<organism evidence="2">
    <name type="scientific">Camponotus floridanus</name>
    <name type="common">Florida carpenter ant</name>
    <dbReference type="NCBI Taxonomy" id="104421"/>
    <lineage>
        <taxon>Eukaryota</taxon>
        <taxon>Metazoa</taxon>
        <taxon>Ecdysozoa</taxon>
        <taxon>Arthropoda</taxon>
        <taxon>Hexapoda</taxon>
        <taxon>Insecta</taxon>
        <taxon>Pterygota</taxon>
        <taxon>Neoptera</taxon>
        <taxon>Endopterygota</taxon>
        <taxon>Hymenoptera</taxon>
        <taxon>Apocrita</taxon>
        <taxon>Aculeata</taxon>
        <taxon>Formicoidea</taxon>
        <taxon>Formicidae</taxon>
        <taxon>Formicinae</taxon>
        <taxon>Camponotus</taxon>
    </lineage>
</organism>
<sequence>MGNDKQHYLEEFGRSTFAQWLAGSAEASPMLNFARAVVLGYSSNGNPAMCYRAFPRCPRNPDKLVHYLNNHNGGFFRFFSRGEHSLPQSSYVSRGRKALPPGIVGAEADRTGTGKLNLDIISTAQDYGKNFFSKDNTLEGSGQVVFLNEESLKDGNDHRSSGNRFSEFLTDLQSSNMFSQDPIPFFPQESKEQGVRILRFTPEVSDSTSHGTFRFPH</sequence>
<dbReference type="OrthoDB" id="8196075at2759"/>
<dbReference type="InParanoid" id="E2A1I1"/>
<name>E2A1I1_CAMFO</name>
<evidence type="ECO:0000313" key="2">
    <source>
        <dbReference type="Proteomes" id="UP000000311"/>
    </source>
</evidence>
<proteinExistence type="predicted"/>
<protein>
    <submittedName>
        <fullName evidence="1">Uncharacterized protein</fullName>
    </submittedName>
</protein>
<dbReference type="AlphaFoldDB" id="E2A1I1"/>